<name>A0A4S2N3U6_9PEZI</name>
<reference evidence="1 2" key="1">
    <citation type="submission" date="2019-04" db="EMBL/GenBank/DDBJ databases">
        <title>Comparative genomics and transcriptomics to analyze fruiting body development in filamentous ascomycetes.</title>
        <authorList>
            <consortium name="DOE Joint Genome Institute"/>
            <person name="Lutkenhaus R."/>
            <person name="Traeger S."/>
            <person name="Breuer J."/>
            <person name="Kuo A."/>
            <person name="Lipzen A."/>
            <person name="Pangilinan J."/>
            <person name="Dilworth D."/>
            <person name="Sandor L."/>
            <person name="Poggeler S."/>
            <person name="Barry K."/>
            <person name="Grigoriev I.V."/>
            <person name="Nowrousian M."/>
        </authorList>
    </citation>
    <scope>NUCLEOTIDE SEQUENCE [LARGE SCALE GENOMIC DNA]</scope>
    <source>
        <strain evidence="1 2">CBS 389.68</strain>
    </source>
</reference>
<evidence type="ECO:0000313" key="2">
    <source>
        <dbReference type="Proteomes" id="UP000298138"/>
    </source>
</evidence>
<proteinExistence type="predicted"/>
<evidence type="ECO:0000313" key="1">
    <source>
        <dbReference type="EMBL" id="TGZ83878.1"/>
    </source>
</evidence>
<dbReference type="STRING" id="341454.A0A4S2N3U6"/>
<dbReference type="InterPro" id="IPR017853">
    <property type="entry name" value="GH"/>
</dbReference>
<keyword evidence="2" id="KW-1185">Reference proteome</keyword>
<accession>A0A4S2N3U6</accession>
<gene>
    <name evidence="1" type="ORF">EX30DRAFT_93811</name>
</gene>
<organism evidence="1 2">
    <name type="scientific">Ascodesmis nigricans</name>
    <dbReference type="NCBI Taxonomy" id="341454"/>
    <lineage>
        <taxon>Eukaryota</taxon>
        <taxon>Fungi</taxon>
        <taxon>Dikarya</taxon>
        <taxon>Ascomycota</taxon>
        <taxon>Pezizomycotina</taxon>
        <taxon>Pezizomycetes</taxon>
        <taxon>Pezizales</taxon>
        <taxon>Ascodesmidaceae</taxon>
        <taxon>Ascodesmis</taxon>
    </lineage>
</organism>
<dbReference type="InParanoid" id="A0A4S2N3U6"/>
<dbReference type="SUPFAM" id="SSF51445">
    <property type="entry name" value="(Trans)glycosidases"/>
    <property type="match status" value="1"/>
</dbReference>
<dbReference type="OrthoDB" id="2338662at2759"/>
<evidence type="ECO:0008006" key="3">
    <source>
        <dbReference type="Google" id="ProtNLM"/>
    </source>
</evidence>
<sequence length="285" mass="31530">MKMAGFTIVHPVPGGGPASSAWLPSTLENFTQLLDSAADAGIYVMYDTRHTYLSPPDLAAQIKLFRSHPALLLWYSSDEPDGPGHSASSPGSHTDSVVKAYDLINELDGYHPVSITPNCANYFLPQYASGADIIIPDVYPIGLNSTSWSSVYNTPCNATYGCCGCDLCNGEVEDVGRRIQNLKSILRWKGMRKEFWGVVQAFGGEGEFWERMPRKEEVIRMGEQVAREGGRGILFWDEKGRRGRMWKGVWDGAKEVAKKGRDGWGYEIDVEIDLGGDIVSLRDEL</sequence>
<dbReference type="EMBL" id="ML220113">
    <property type="protein sequence ID" value="TGZ83878.1"/>
    <property type="molecule type" value="Genomic_DNA"/>
</dbReference>
<protein>
    <recommendedName>
        <fullName evidence="3">Glycoside hydrolase</fullName>
    </recommendedName>
</protein>
<dbReference type="AlphaFoldDB" id="A0A4S2N3U6"/>
<dbReference type="Proteomes" id="UP000298138">
    <property type="component" value="Unassembled WGS sequence"/>
</dbReference>
<dbReference type="Gene3D" id="3.20.20.80">
    <property type="entry name" value="Glycosidases"/>
    <property type="match status" value="1"/>
</dbReference>